<dbReference type="GO" id="GO:0031469">
    <property type="term" value="C:bacterial microcompartment"/>
    <property type="evidence" value="ECO:0007669"/>
    <property type="project" value="UniProtKB-SubCell"/>
</dbReference>
<dbReference type="SUPFAM" id="SSF143414">
    <property type="entry name" value="CcmK-like"/>
    <property type="match status" value="1"/>
</dbReference>
<keyword evidence="2" id="KW-1283">Bacterial microcompartment</keyword>
<accession>A0A939KID8</accession>
<sequence>MKKAYGFVEIKGLASAVVAVDTALKAANVEMEGLEPAKGQGMHTLKFNGEVSSVHAAVSSILGNRELSGKVFSHTVIARPSDGLEMMIEGLDDLRRKEDQKKDQGEKKKAEEPKEALSSKEEPAGEEEHPLGVKEASSFEEASGLESSEDQKAEMEEETKEEKSLKLLSEPEEILPLEEPQEERVTDTLVQKPEKKKRKNTVTCNLCGDPKCLRVKGEPRVKCIHYKEKE</sequence>
<feature type="compositionally biased region" description="Basic and acidic residues" evidence="4">
    <location>
        <begin position="149"/>
        <end position="165"/>
    </location>
</feature>
<comment type="caution">
    <text evidence="6">The sequence shown here is derived from an EMBL/GenBank/DDBJ whole genome shotgun (WGS) entry which is preliminary data.</text>
</comment>
<name>A0A939KID8_9CLOT</name>
<feature type="domain" description="BMC" evidence="5">
    <location>
        <begin position="4"/>
        <end position="89"/>
    </location>
</feature>
<feature type="region of interest" description="Disordered" evidence="4">
    <location>
        <begin position="95"/>
        <end position="200"/>
    </location>
</feature>
<reference evidence="6" key="1">
    <citation type="submission" date="2021-03" db="EMBL/GenBank/DDBJ databases">
        <title>Proteiniclasticum marinus sp. nov., isolated from tidal flat sediment.</title>
        <authorList>
            <person name="Namirimu T."/>
            <person name="Yang J.-A."/>
            <person name="Yang S.-H."/>
            <person name="Kim Y.-J."/>
            <person name="Kwon K.K."/>
        </authorList>
    </citation>
    <scope>NUCLEOTIDE SEQUENCE</scope>
    <source>
        <strain evidence="6">SCR006</strain>
    </source>
</reference>
<feature type="compositionally biased region" description="Acidic residues" evidence="4">
    <location>
        <begin position="170"/>
        <end position="181"/>
    </location>
</feature>
<evidence type="ECO:0000256" key="3">
    <source>
        <dbReference type="PROSITE-ProRule" id="PRU01278"/>
    </source>
</evidence>
<dbReference type="PANTHER" id="PTHR33941:SF11">
    <property type="entry name" value="BACTERIAL MICROCOMPARTMENT SHELL PROTEIN PDUJ"/>
    <property type="match status" value="1"/>
</dbReference>
<organism evidence="6 7">
    <name type="scientific">Proteiniclasticum aestuarii</name>
    <dbReference type="NCBI Taxonomy" id="2817862"/>
    <lineage>
        <taxon>Bacteria</taxon>
        <taxon>Bacillati</taxon>
        <taxon>Bacillota</taxon>
        <taxon>Clostridia</taxon>
        <taxon>Eubacteriales</taxon>
        <taxon>Clostridiaceae</taxon>
        <taxon>Proteiniclasticum</taxon>
    </lineage>
</organism>
<dbReference type="Gene3D" id="3.30.70.1710">
    <property type="match status" value="1"/>
</dbReference>
<feature type="compositionally biased region" description="Basic and acidic residues" evidence="4">
    <location>
        <begin position="95"/>
        <end position="132"/>
    </location>
</feature>
<proteinExistence type="inferred from homology"/>
<keyword evidence="7" id="KW-1185">Reference proteome</keyword>
<dbReference type="InterPro" id="IPR044872">
    <property type="entry name" value="CcmK/CsoS1_BMC"/>
</dbReference>
<dbReference type="SMART" id="SM00877">
    <property type="entry name" value="BMC"/>
    <property type="match status" value="1"/>
</dbReference>
<gene>
    <name evidence="6" type="ORF">J3A84_03165</name>
</gene>
<evidence type="ECO:0000259" key="5">
    <source>
        <dbReference type="PROSITE" id="PS51930"/>
    </source>
</evidence>
<evidence type="ECO:0000256" key="4">
    <source>
        <dbReference type="SAM" id="MobiDB-lite"/>
    </source>
</evidence>
<dbReference type="PROSITE" id="PS51930">
    <property type="entry name" value="BMC_2"/>
    <property type="match status" value="1"/>
</dbReference>
<dbReference type="AlphaFoldDB" id="A0A939KID8"/>
<dbReference type="Pfam" id="PF00936">
    <property type="entry name" value="BMC"/>
    <property type="match status" value="1"/>
</dbReference>
<evidence type="ECO:0000256" key="1">
    <source>
        <dbReference type="ARBA" id="ARBA00024322"/>
    </source>
</evidence>
<dbReference type="Proteomes" id="UP000664218">
    <property type="component" value="Unassembled WGS sequence"/>
</dbReference>
<comment type="subcellular location">
    <subcellularLocation>
        <location evidence="1">Bacterial microcompartment</location>
    </subcellularLocation>
</comment>
<dbReference type="InterPro" id="IPR050575">
    <property type="entry name" value="BMC_shell"/>
</dbReference>
<dbReference type="InterPro" id="IPR000249">
    <property type="entry name" value="BMC_dom"/>
</dbReference>
<dbReference type="PANTHER" id="PTHR33941">
    <property type="entry name" value="PROPANEDIOL UTILIZATION PROTEIN PDUA"/>
    <property type="match status" value="1"/>
</dbReference>
<dbReference type="RefSeq" id="WP_207598565.1">
    <property type="nucleotide sequence ID" value="NZ_JAFNJU010000002.1"/>
</dbReference>
<dbReference type="EMBL" id="JAFNJU010000002">
    <property type="protein sequence ID" value="MBO1264043.1"/>
    <property type="molecule type" value="Genomic_DNA"/>
</dbReference>
<evidence type="ECO:0000313" key="7">
    <source>
        <dbReference type="Proteomes" id="UP000664218"/>
    </source>
</evidence>
<evidence type="ECO:0000313" key="6">
    <source>
        <dbReference type="EMBL" id="MBO1264043.1"/>
    </source>
</evidence>
<dbReference type="InterPro" id="IPR037233">
    <property type="entry name" value="CcmK-like_sf"/>
</dbReference>
<protein>
    <submittedName>
        <fullName evidence="6">BMC domain-containing protein</fullName>
    </submittedName>
</protein>
<evidence type="ECO:0000256" key="2">
    <source>
        <dbReference type="ARBA" id="ARBA00024446"/>
    </source>
</evidence>
<comment type="similarity">
    <text evidence="3">Belongs to the bacterial microcompartments protein family.</text>
</comment>